<proteinExistence type="inferred from homology"/>
<keyword evidence="1 5" id="KW-0808">Transferase</keyword>
<dbReference type="OrthoDB" id="5242221at2"/>
<dbReference type="PANTHER" id="PTHR43792:SF8">
    <property type="entry name" value="[RIBOSOMAL PROTEIN US5]-ALANINE N-ACETYLTRANSFERASE"/>
    <property type="match status" value="1"/>
</dbReference>
<evidence type="ECO:0000313" key="6">
    <source>
        <dbReference type="Proteomes" id="UP000291933"/>
    </source>
</evidence>
<sequence length="203" mass="22663">MFTSRNWPVTLEHGPVRLRPIRRSDEAAWNEVRARNGAWTGPWDATRPPEGADAGRTFPQLVGDFSRQARTGAMLPWAIAYSDAGARHVFAGQMTVSGITYGSARWAMAGYWVDQRWAGRGIVPTALALAGDYLFFGLGLHRLEVAIRPENAKSLRVVEKLGLRYEGRRPRYLHVDGDWRDHEMFAIHADEVGPGGLIGRLAR</sequence>
<dbReference type="EMBL" id="SDMR01000007">
    <property type="protein sequence ID" value="TBT95083.1"/>
    <property type="molecule type" value="Genomic_DNA"/>
</dbReference>
<evidence type="ECO:0000259" key="4">
    <source>
        <dbReference type="PROSITE" id="PS51186"/>
    </source>
</evidence>
<evidence type="ECO:0000256" key="1">
    <source>
        <dbReference type="ARBA" id="ARBA00022679"/>
    </source>
</evidence>
<dbReference type="GO" id="GO:0005737">
    <property type="term" value="C:cytoplasm"/>
    <property type="evidence" value="ECO:0007669"/>
    <property type="project" value="TreeGrafter"/>
</dbReference>
<dbReference type="Pfam" id="PF13302">
    <property type="entry name" value="Acetyltransf_3"/>
    <property type="match status" value="1"/>
</dbReference>
<keyword evidence="6" id="KW-1185">Reference proteome</keyword>
<dbReference type="RefSeq" id="WP_131171921.1">
    <property type="nucleotide sequence ID" value="NZ_FXTL01000006.1"/>
</dbReference>
<dbReference type="SUPFAM" id="SSF55729">
    <property type="entry name" value="Acyl-CoA N-acyltransferases (Nat)"/>
    <property type="match status" value="1"/>
</dbReference>
<evidence type="ECO:0000256" key="2">
    <source>
        <dbReference type="ARBA" id="ARBA00023315"/>
    </source>
</evidence>
<comment type="similarity">
    <text evidence="3">Belongs to the acetyltransferase family. RimJ subfamily.</text>
</comment>
<dbReference type="InterPro" id="IPR051531">
    <property type="entry name" value="N-acetyltransferase"/>
</dbReference>
<feature type="domain" description="N-acetyltransferase" evidence="4">
    <location>
        <begin position="16"/>
        <end position="186"/>
    </location>
</feature>
<evidence type="ECO:0000313" key="5">
    <source>
        <dbReference type="EMBL" id="TBT95083.1"/>
    </source>
</evidence>
<organism evidence="5 6">
    <name type="scientific">Propioniciclava tarda</name>
    <dbReference type="NCBI Taxonomy" id="433330"/>
    <lineage>
        <taxon>Bacteria</taxon>
        <taxon>Bacillati</taxon>
        <taxon>Actinomycetota</taxon>
        <taxon>Actinomycetes</taxon>
        <taxon>Propionibacteriales</taxon>
        <taxon>Propionibacteriaceae</taxon>
        <taxon>Propioniciclava</taxon>
    </lineage>
</organism>
<name>A0A4Q9KKU0_PROTD</name>
<reference evidence="5 6" key="1">
    <citation type="submission" date="2019-01" db="EMBL/GenBank/DDBJ databases">
        <title>Lactibacter flavus gen. nov., sp. nov., a novel bacterium of the family Propionibacteriaceae isolated from raw milk and dairy products.</title>
        <authorList>
            <person name="Huptas C."/>
            <person name="Wenning M."/>
            <person name="Breitenwieser F."/>
            <person name="Doll E."/>
            <person name="Von Neubeck M."/>
            <person name="Busse H.-J."/>
            <person name="Scherer S."/>
        </authorList>
    </citation>
    <scope>NUCLEOTIDE SEQUENCE [LARGE SCALE GENOMIC DNA]</scope>
    <source>
        <strain evidence="6">DSM 22130 / JCM 15804 / WR061</strain>
    </source>
</reference>
<protein>
    <submittedName>
        <fullName evidence="5">N-acetyltransferase</fullName>
    </submittedName>
</protein>
<dbReference type="Gene3D" id="3.40.630.30">
    <property type="match status" value="1"/>
</dbReference>
<dbReference type="InterPro" id="IPR000182">
    <property type="entry name" value="GNAT_dom"/>
</dbReference>
<gene>
    <name evidence="5" type="ORF">ET996_07425</name>
</gene>
<dbReference type="PANTHER" id="PTHR43792">
    <property type="entry name" value="GNAT FAMILY, PUTATIVE (AFU_ORTHOLOGUE AFUA_3G00765)-RELATED-RELATED"/>
    <property type="match status" value="1"/>
</dbReference>
<dbReference type="Proteomes" id="UP000291933">
    <property type="component" value="Unassembled WGS sequence"/>
</dbReference>
<dbReference type="GO" id="GO:0008999">
    <property type="term" value="F:protein-N-terminal-alanine acetyltransferase activity"/>
    <property type="evidence" value="ECO:0007669"/>
    <property type="project" value="TreeGrafter"/>
</dbReference>
<dbReference type="PROSITE" id="PS51186">
    <property type="entry name" value="GNAT"/>
    <property type="match status" value="1"/>
</dbReference>
<keyword evidence="2" id="KW-0012">Acyltransferase</keyword>
<comment type="caution">
    <text evidence="5">The sequence shown here is derived from an EMBL/GenBank/DDBJ whole genome shotgun (WGS) entry which is preliminary data.</text>
</comment>
<dbReference type="AlphaFoldDB" id="A0A4Q9KKU0"/>
<dbReference type="InterPro" id="IPR016181">
    <property type="entry name" value="Acyl_CoA_acyltransferase"/>
</dbReference>
<evidence type="ECO:0000256" key="3">
    <source>
        <dbReference type="ARBA" id="ARBA00038502"/>
    </source>
</evidence>
<accession>A0A4Q9KKU0</accession>